<dbReference type="AlphaFoldDB" id="A0AAN6YR60"/>
<evidence type="ECO:0000256" key="2">
    <source>
        <dbReference type="SAM" id="Phobius"/>
    </source>
</evidence>
<evidence type="ECO:0000256" key="1">
    <source>
        <dbReference type="SAM" id="MobiDB-lite"/>
    </source>
</evidence>
<gene>
    <name evidence="3" type="ORF">QBC38DRAFT_462085</name>
</gene>
<evidence type="ECO:0000313" key="3">
    <source>
        <dbReference type="EMBL" id="KAK4220887.1"/>
    </source>
</evidence>
<reference evidence="3" key="2">
    <citation type="submission" date="2023-05" db="EMBL/GenBank/DDBJ databases">
        <authorList>
            <consortium name="Lawrence Berkeley National Laboratory"/>
            <person name="Steindorff A."/>
            <person name="Hensen N."/>
            <person name="Bonometti L."/>
            <person name="Westerberg I."/>
            <person name="Brannstrom I.O."/>
            <person name="Guillou S."/>
            <person name="Cros-Aarteil S."/>
            <person name="Calhoun S."/>
            <person name="Haridas S."/>
            <person name="Kuo A."/>
            <person name="Mondo S."/>
            <person name="Pangilinan J."/>
            <person name="Riley R."/>
            <person name="Labutti K."/>
            <person name="Andreopoulos B."/>
            <person name="Lipzen A."/>
            <person name="Chen C."/>
            <person name="Yanf M."/>
            <person name="Daum C."/>
            <person name="Ng V."/>
            <person name="Clum A."/>
            <person name="Ohm R."/>
            <person name="Martin F."/>
            <person name="Silar P."/>
            <person name="Natvig D."/>
            <person name="Lalanne C."/>
            <person name="Gautier V."/>
            <person name="Ament-Velasquez S.L."/>
            <person name="Kruys A."/>
            <person name="Hutchinson M.I."/>
            <person name="Powell A.J."/>
            <person name="Barry K."/>
            <person name="Miller A.N."/>
            <person name="Grigoriev I.V."/>
            <person name="Debuchy R."/>
            <person name="Gladieux P."/>
            <person name="Thoren M.H."/>
            <person name="Johannesson H."/>
        </authorList>
    </citation>
    <scope>NUCLEOTIDE SEQUENCE</scope>
    <source>
        <strain evidence="3">CBS 990.96</strain>
    </source>
</reference>
<reference evidence="3" key="1">
    <citation type="journal article" date="2023" name="Mol. Phylogenet. Evol.">
        <title>Genome-scale phylogeny and comparative genomics of the fungal order Sordariales.</title>
        <authorList>
            <person name="Hensen N."/>
            <person name="Bonometti L."/>
            <person name="Westerberg I."/>
            <person name="Brannstrom I.O."/>
            <person name="Guillou S."/>
            <person name="Cros-Aarteil S."/>
            <person name="Calhoun S."/>
            <person name="Haridas S."/>
            <person name="Kuo A."/>
            <person name="Mondo S."/>
            <person name="Pangilinan J."/>
            <person name="Riley R."/>
            <person name="LaButti K."/>
            <person name="Andreopoulos B."/>
            <person name="Lipzen A."/>
            <person name="Chen C."/>
            <person name="Yan M."/>
            <person name="Daum C."/>
            <person name="Ng V."/>
            <person name="Clum A."/>
            <person name="Steindorff A."/>
            <person name="Ohm R.A."/>
            <person name="Martin F."/>
            <person name="Silar P."/>
            <person name="Natvig D.O."/>
            <person name="Lalanne C."/>
            <person name="Gautier V."/>
            <person name="Ament-Velasquez S.L."/>
            <person name="Kruys A."/>
            <person name="Hutchinson M.I."/>
            <person name="Powell A.J."/>
            <person name="Barry K."/>
            <person name="Miller A.N."/>
            <person name="Grigoriev I.V."/>
            <person name="Debuchy R."/>
            <person name="Gladieux P."/>
            <person name="Hiltunen Thoren M."/>
            <person name="Johannesson H."/>
        </authorList>
    </citation>
    <scope>NUCLEOTIDE SEQUENCE</scope>
    <source>
        <strain evidence="3">CBS 990.96</strain>
    </source>
</reference>
<accession>A0AAN6YR60</accession>
<feature type="compositionally biased region" description="Polar residues" evidence="1">
    <location>
        <begin position="26"/>
        <end position="35"/>
    </location>
</feature>
<keyword evidence="2" id="KW-0472">Membrane</keyword>
<keyword evidence="2" id="KW-1133">Transmembrane helix</keyword>
<keyword evidence="4" id="KW-1185">Reference proteome</keyword>
<feature type="transmembrane region" description="Helical" evidence="2">
    <location>
        <begin position="43"/>
        <end position="66"/>
    </location>
</feature>
<dbReference type="EMBL" id="MU865620">
    <property type="protein sequence ID" value="KAK4220887.1"/>
    <property type="molecule type" value="Genomic_DNA"/>
</dbReference>
<dbReference type="Proteomes" id="UP001301958">
    <property type="component" value="Unassembled WGS sequence"/>
</dbReference>
<proteinExistence type="predicted"/>
<evidence type="ECO:0000313" key="4">
    <source>
        <dbReference type="Proteomes" id="UP001301958"/>
    </source>
</evidence>
<keyword evidence="2" id="KW-0812">Transmembrane</keyword>
<organism evidence="3 4">
    <name type="scientific">Podospora fimiseda</name>
    <dbReference type="NCBI Taxonomy" id="252190"/>
    <lineage>
        <taxon>Eukaryota</taxon>
        <taxon>Fungi</taxon>
        <taxon>Dikarya</taxon>
        <taxon>Ascomycota</taxon>
        <taxon>Pezizomycotina</taxon>
        <taxon>Sordariomycetes</taxon>
        <taxon>Sordariomycetidae</taxon>
        <taxon>Sordariales</taxon>
        <taxon>Podosporaceae</taxon>
        <taxon>Podospora</taxon>
    </lineage>
</organism>
<feature type="region of interest" description="Disordered" evidence="1">
    <location>
        <begin position="1"/>
        <end position="37"/>
    </location>
</feature>
<name>A0AAN6YR60_9PEZI</name>
<feature type="transmembrane region" description="Helical" evidence="2">
    <location>
        <begin position="78"/>
        <end position="101"/>
    </location>
</feature>
<sequence length="122" mass="13244">MHPTSDDGNASLASQPGPTGAHDQSVADTSQTSCSDSHHLRPWWFEAAGLLLSIAAFVSLMVLLRFIDNTPLSQWHSFSVNTVVSTLAIVMRAPVAFVVPLGGYRSLPFLWHGGHHLRAKEL</sequence>
<protein>
    <submittedName>
        <fullName evidence="3">Uncharacterized protein</fullName>
    </submittedName>
</protein>
<comment type="caution">
    <text evidence="3">The sequence shown here is derived from an EMBL/GenBank/DDBJ whole genome shotgun (WGS) entry which is preliminary data.</text>
</comment>
<feature type="compositionally biased region" description="Polar residues" evidence="1">
    <location>
        <begin position="1"/>
        <end position="17"/>
    </location>
</feature>